<organism evidence="2 3">
    <name type="scientific">Adiantum capillus-veneris</name>
    <name type="common">Maidenhair fern</name>
    <dbReference type="NCBI Taxonomy" id="13818"/>
    <lineage>
        <taxon>Eukaryota</taxon>
        <taxon>Viridiplantae</taxon>
        <taxon>Streptophyta</taxon>
        <taxon>Embryophyta</taxon>
        <taxon>Tracheophyta</taxon>
        <taxon>Polypodiopsida</taxon>
        <taxon>Polypodiidae</taxon>
        <taxon>Polypodiales</taxon>
        <taxon>Pteridineae</taxon>
        <taxon>Pteridaceae</taxon>
        <taxon>Vittarioideae</taxon>
        <taxon>Adiantum</taxon>
    </lineage>
</organism>
<dbReference type="Proteomes" id="UP000886520">
    <property type="component" value="Chromosome 7"/>
</dbReference>
<gene>
    <name evidence="2" type="ORF">GOP47_0007105</name>
</gene>
<dbReference type="InterPro" id="IPR044983">
    <property type="entry name" value="PNSB1"/>
</dbReference>
<keyword evidence="3" id="KW-1185">Reference proteome</keyword>
<dbReference type="GO" id="GO:0009507">
    <property type="term" value="C:chloroplast"/>
    <property type="evidence" value="ECO:0007669"/>
    <property type="project" value="InterPro"/>
</dbReference>
<protein>
    <submittedName>
        <fullName evidence="2">Uncharacterized protein</fullName>
    </submittedName>
</protein>
<dbReference type="GO" id="GO:0010598">
    <property type="term" value="C:NAD(P)H dehydrogenase complex (plastoquinone)"/>
    <property type="evidence" value="ECO:0007669"/>
    <property type="project" value="InterPro"/>
</dbReference>
<feature type="region of interest" description="Disordered" evidence="1">
    <location>
        <begin position="96"/>
        <end position="121"/>
    </location>
</feature>
<accession>A0A9D4V015</accession>
<comment type="caution">
    <text evidence="2">The sequence shown here is derived from an EMBL/GenBank/DDBJ whole genome shotgun (WGS) entry which is preliminary data.</text>
</comment>
<evidence type="ECO:0000256" key="1">
    <source>
        <dbReference type="SAM" id="MobiDB-lite"/>
    </source>
</evidence>
<dbReference type="PANTHER" id="PTHR37698">
    <property type="entry name" value="PHOTOSYNTHETIC NDH SUBUNIT OF SUBCOMPLEX B 1, CHLOROPLASTIC"/>
    <property type="match status" value="1"/>
</dbReference>
<dbReference type="EMBL" id="JABFUD020000007">
    <property type="protein sequence ID" value="KAI5077281.1"/>
    <property type="molecule type" value="Genomic_DNA"/>
</dbReference>
<dbReference type="Gene3D" id="3.40.50.2000">
    <property type="entry name" value="Glycogen Phosphorylase B"/>
    <property type="match status" value="2"/>
</dbReference>
<reference evidence="2" key="1">
    <citation type="submission" date="2021-01" db="EMBL/GenBank/DDBJ databases">
        <title>Adiantum capillus-veneris genome.</title>
        <authorList>
            <person name="Fang Y."/>
            <person name="Liao Q."/>
        </authorList>
    </citation>
    <scope>NUCLEOTIDE SEQUENCE</scope>
    <source>
        <strain evidence="2">H3</strain>
        <tissue evidence="2">Leaf</tissue>
    </source>
</reference>
<proteinExistence type="predicted"/>
<dbReference type="AlphaFoldDB" id="A0A9D4V015"/>
<dbReference type="GO" id="GO:0009773">
    <property type="term" value="P:photosynthetic electron transport in photosystem I"/>
    <property type="evidence" value="ECO:0007669"/>
    <property type="project" value="InterPro"/>
</dbReference>
<dbReference type="OrthoDB" id="1932779at2759"/>
<dbReference type="PANTHER" id="PTHR37698:SF1">
    <property type="entry name" value="PHOTOSYNTHETIC NDH SUBUNIT OF SUBCOMPLEX B 1, CHLOROPLASTIC"/>
    <property type="match status" value="1"/>
</dbReference>
<evidence type="ECO:0000313" key="2">
    <source>
        <dbReference type="EMBL" id="KAI5077281.1"/>
    </source>
</evidence>
<feature type="region of interest" description="Disordered" evidence="1">
    <location>
        <begin position="59"/>
        <end position="78"/>
    </location>
</feature>
<dbReference type="SUPFAM" id="SSF53756">
    <property type="entry name" value="UDP-Glycosyltransferase/glycogen phosphorylase"/>
    <property type="match status" value="1"/>
</dbReference>
<feature type="compositionally biased region" description="Low complexity" evidence="1">
    <location>
        <begin position="96"/>
        <end position="105"/>
    </location>
</feature>
<name>A0A9D4V015_ADICA</name>
<evidence type="ECO:0000313" key="3">
    <source>
        <dbReference type="Proteomes" id="UP000886520"/>
    </source>
</evidence>
<sequence length="498" mass="54465">MAALHLPVAYHPHESCSARPRLREDNLQKPSRLAPSLDTYPHREEKFVLGRGLGTVCHAKKEHRERRDPFGQDPSLRLNEEMHGFGQNAGSGCSSLCSDSGSSGSEQQFAEEGLQDPEPLSFPVDPNSEYGFLDFPKQYNVEMASLPLLARGDVRKCCCIVAGGVYENLLFFPVIQMLKERYPGVEIDMIASPRGKQTYEINKNVKRAWVHDVYGRPDPAENLEIIGKIKNEDYELLVSTKLSGFGHAASLWITSARDKIAYVYPDVNAAGAGIFLTDWAEAPSLNLAEGGYHMYAELIEVLKNPQSMVPEMNVKPLAVGVSKRLRNFVQEKYMEQNLREGEFLVFHGIESISKASMQSLGDPDSLLPIKAWAEIAQAASIPWVIAVPMPLDILHVEKVLGEQAKILSITTPGQLAGLIKDSAGVVTTNTAAVQLACALKKPSVALFSSAEKASLFVPHAKERSCTVVASETGKLVDVDVKAAIRAMKAIEETALVAA</sequence>